<evidence type="ECO:0000313" key="3">
    <source>
        <dbReference type="Proteomes" id="UP001165367"/>
    </source>
</evidence>
<organism evidence="2 3">
    <name type="scientific">Terrimonas ginsenosidimutans</name>
    <dbReference type="NCBI Taxonomy" id="2908004"/>
    <lineage>
        <taxon>Bacteria</taxon>
        <taxon>Pseudomonadati</taxon>
        <taxon>Bacteroidota</taxon>
        <taxon>Chitinophagia</taxon>
        <taxon>Chitinophagales</taxon>
        <taxon>Chitinophagaceae</taxon>
        <taxon>Terrimonas</taxon>
    </lineage>
</organism>
<evidence type="ECO:0000313" key="2">
    <source>
        <dbReference type="EMBL" id="MCG2617140.1"/>
    </source>
</evidence>
<comment type="caution">
    <text evidence="2">The sequence shown here is derived from an EMBL/GenBank/DDBJ whole genome shotgun (WGS) entry which is preliminary data.</text>
</comment>
<dbReference type="RefSeq" id="WP_237875677.1">
    <property type="nucleotide sequence ID" value="NZ_JAKLTR010000018.1"/>
</dbReference>
<protein>
    <submittedName>
        <fullName evidence="2">Uncharacterized protein</fullName>
    </submittedName>
</protein>
<gene>
    <name evidence="2" type="ORF">LZZ85_22785</name>
</gene>
<proteinExistence type="predicted"/>
<dbReference type="Proteomes" id="UP001165367">
    <property type="component" value="Unassembled WGS sequence"/>
</dbReference>
<keyword evidence="3" id="KW-1185">Reference proteome</keyword>
<sequence length="70" mass="7586">MKTRSSSLGALHPILFFAAMYVVVLFLSIFICSSLFYSFNSDTVSAGKRIELPAEKPSFAVKGTTAAIVH</sequence>
<feature type="transmembrane region" description="Helical" evidence="1">
    <location>
        <begin position="14"/>
        <end position="39"/>
    </location>
</feature>
<keyword evidence="1" id="KW-1133">Transmembrane helix</keyword>
<keyword evidence="1" id="KW-0812">Transmembrane</keyword>
<keyword evidence="1" id="KW-0472">Membrane</keyword>
<dbReference type="EMBL" id="JAKLTR010000018">
    <property type="protein sequence ID" value="MCG2617140.1"/>
    <property type="molecule type" value="Genomic_DNA"/>
</dbReference>
<name>A0ABS9KXT8_9BACT</name>
<evidence type="ECO:0000256" key="1">
    <source>
        <dbReference type="SAM" id="Phobius"/>
    </source>
</evidence>
<accession>A0ABS9KXT8</accession>
<reference evidence="2" key="1">
    <citation type="submission" date="2022-01" db="EMBL/GenBank/DDBJ databases">
        <authorList>
            <person name="Jo J.-H."/>
            <person name="Im W.-T."/>
        </authorList>
    </citation>
    <scope>NUCLEOTIDE SEQUENCE</scope>
    <source>
        <strain evidence="2">NA20</strain>
    </source>
</reference>